<comment type="caution">
    <text evidence="1">The sequence shown here is derived from an EMBL/GenBank/DDBJ whole genome shotgun (WGS) entry which is preliminary data.</text>
</comment>
<accession>A0A9J5WYW4</accession>
<evidence type="ECO:0000313" key="1">
    <source>
        <dbReference type="EMBL" id="KAG5580962.1"/>
    </source>
</evidence>
<gene>
    <name evidence="1" type="ORF">H5410_051589</name>
</gene>
<reference evidence="1 2" key="1">
    <citation type="submission" date="2020-09" db="EMBL/GenBank/DDBJ databases">
        <title>De no assembly of potato wild relative species, Solanum commersonii.</title>
        <authorList>
            <person name="Cho K."/>
        </authorList>
    </citation>
    <scope>NUCLEOTIDE SEQUENCE [LARGE SCALE GENOMIC DNA]</scope>
    <source>
        <strain evidence="1">LZ3.2</strain>
        <tissue evidence="1">Leaf</tissue>
    </source>
</reference>
<evidence type="ECO:0000313" key="2">
    <source>
        <dbReference type="Proteomes" id="UP000824120"/>
    </source>
</evidence>
<dbReference type="AlphaFoldDB" id="A0A9J5WYW4"/>
<dbReference type="EMBL" id="JACXVP010000010">
    <property type="protein sequence ID" value="KAG5580962.1"/>
    <property type="molecule type" value="Genomic_DNA"/>
</dbReference>
<dbReference type="Proteomes" id="UP000824120">
    <property type="component" value="Chromosome 10"/>
</dbReference>
<protein>
    <submittedName>
        <fullName evidence="1">Uncharacterized protein</fullName>
    </submittedName>
</protein>
<sequence length="79" mass="9221">MHVFTHRFSLIFQLTFDPTYSRSKRAPLFCNMVKGGLLIALLDFSFSFLPQPQLRLFVLSWLFTKPQIKRIIGSRSSKV</sequence>
<proteinExistence type="predicted"/>
<name>A0A9J5WYW4_SOLCO</name>
<organism evidence="1 2">
    <name type="scientific">Solanum commersonii</name>
    <name type="common">Commerson's wild potato</name>
    <name type="synonym">Commerson's nightshade</name>
    <dbReference type="NCBI Taxonomy" id="4109"/>
    <lineage>
        <taxon>Eukaryota</taxon>
        <taxon>Viridiplantae</taxon>
        <taxon>Streptophyta</taxon>
        <taxon>Embryophyta</taxon>
        <taxon>Tracheophyta</taxon>
        <taxon>Spermatophyta</taxon>
        <taxon>Magnoliopsida</taxon>
        <taxon>eudicotyledons</taxon>
        <taxon>Gunneridae</taxon>
        <taxon>Pentapetalae</taxon>
        <taxon>asterids</taxon>
        <taxon>lamiids</taxon>
        <taxon>Solanales</taxon>
        <taxon>Solanaceae</taxon>
        <taxon>Solanoideae</taxon>
        <taxon>Solaneae</taxon>
        <taxon>Solanum</taxon>
    </lineage>
</organism>
<keyword evidence="2" id="KW-1185">Reference proteome</keyword>